<name>A0A0B0F2C3_AERSS</name>
<protein>
    <submittedName>
        <fullName evidence="1">Putative phage protein</fullName>
    </submittedName>
</protein>
<proteinExistence type="predicted"/>
<evidence type="ECO:0000313" key="1">
    <source>
        <dbReference type="EMBL" id="AIZ49696.1"/>
    </source>
</evidence>
<dbReference type="RefSeq" id="WP_043144102.1">
    <property type="nucleotide sequence ID" value="NZ_JRYV01000095.1"/>
</dbReference>
<organism evidence="1">
    <name type="scientific">Aeromonas salmonicida subsp. salmonicida</name>
    <dbReference type="NCBI Taxonomy" id="29491"/>
    <lineage>
        <taxon>Bacteria</taxon>
        <taxon>Pseudomonadati</taxon>
        <taxon>Pseudomonadota</taxon>
        <taxon>Gammaproteobacteria</taxon>
        <taxon>Aeromonadales</taxon>
        <taxon>Aeromonadaceae</taxon>
        <taxon>Aeromonas</taxon>
    </lineage>
</organism>
<sequence>MTTLNPSEATNLALNTITSQIRLLADMPAEHCKQAVAGLEPIVTANLTMISEAANTHIDEFNYLIGELEARDRELEGQTNLVSELRQQVASTEQRIAAAQEETSAKLEVAEAAVYAATRKADGTQASLNAANIQIRELERRIKAYKEMDPEGLKRKVTEQRKKLEERLAAITAGKNEISGYRRDNTRLSASVTELTAIISQQQADLDARQQIINDMALFKDVSLLWGKHLRKHYTDEKGVRWNIYVVEGGIQSDKSYLLNDLDWKLHAMRSDATGCTVMLSEWLSPVFPGAVAQDIPMEAIRDIHSFMLDALAITHPQLQPRAEWAQTVHISEIGLNAKVQGLLEGAGITDLWKLMVNQSDKLLAIKGIGIKLADHIISAGQAAVRQWEQDRADVIEGEELDGNLDEQPAIESKEAA</sequence>
<dbReference type="AlphaFoldDB" id="A0A0B0F2C3"/>
<reference evidence="1" key="1">
    <citation type="submission" date="2014-03" db="EMBL/GenBank/DDBJ databases">
        <authorList>
            <person name="Emond-Rheault J.-G."/>
            <person name="Trudel M.V."/>
            <person name="Vincent A.T."/>
            <person name="Brochu F."/>
            <person name="Boyle B."/>
            <person name="Tanaka K.H."/>
            <person name="Attere S.A."/>
            <person name="Jubinville E."/>
            <person name="Frenette M."/>
            <person name="Derome N."/>
            <person name="Charette S.J."/>
        </authorList>
    </citation>
    <scope>NUCLEOTIDE SEQUENCE</scope>
    <source>
        <strain evidence="1">09-0167</strain>
    </source>
</reference>
<accession>A0A0B0F2C3</accession>
<dbReference type="EMBL" id="KJ626180">
    <property type="protein sequence ID" value="AIZ49696.1"/>
    <property type="molecule type" value="Genomic_DNA"/>
</dbReference>
<reference evidence="1" key="2">
    <citation type="journal article" date="2015" name="Vet. Microbiol.">
        <title>Variants of a genomic island in Aeromonas salmonicida subsp. salmonicida link isolates with their geographical origins.</title>
        <authorList>
            <person name="Emond-Rheault J.G."/>
            <person name="Vincent A.T."/>
            <person name="Trudel M.V."/>
            <person name="Brochu F."/>
            <person name="Boyle B."/>
            <person name="Tanaka K.H."/>
            <person name="Attere S.A."/>
            <person name="Jubinville E."/>
            <person name="Loch T.P."/>
            <person name="Winters A.D."/>
            <person name="Faisal M."/>
            <person name="Frenette M."/>
            <person name="Derome N."/>
            <person name="Charette S.J."/>
        </authorList>
    </citation>
    <scope>NUCLEOTIDE SEQUENCE</scope>
    <source>
        <strain evidence="1">09-0167</strain>
    </source>
</reference>